<reference evidence="4 5" key="1">
    <citation type="submission" date="2016-10" db="EMBL/GenBank/DDBJ databases">
        <title>Complete Genome Sequence of the Nonylphenol-Degrading Bacterium Sphingobium cloacae JCM 10874T.</title>
        <authorList>
            <person name="Ootsuka M."/>
            <person name="Nishizawa T."/>
            <person name="Ohta H."/>
        </authorList>
    </citation>
    <scope>NUCLEOTIDE SEQUENCE [LARGE SCALE GENOMIC DNA]</scope>
    <source>
        <strain evidence="4 5">JCM 10874</strain>
    </source>
</reference>
<keyword evidence="5" id="KW-1185">Reference proteome</keyword>
<dbReference type="InterPro" id="IPR006860">
    <property type="entry name" value="FecR"/>
</dbReference>
<dbReference type="KEGG" id="sclo:SCLO_1000330"/>
<feature type="transmembrane region" description="Helical" evidence="1">
    <location>
        <begin position="100"/>
        <end position="122"/>
    </location>
</feature>
<keyword evidence="1" id="KW-0472">Membrane</keyword>
<keyword evidence="1" id="KW-0812">Transmembrane</keyword>
<dbReference type="PANTHER" id="PTHR30273:SF2">
    <property type="entry name" value="PROTEIN FECR"/>
    <property type="match status" value="1"/>
</dbReference>
<accession>A0A1E1EXU7</accession>
<dbReference type="PANTHER" id="PTHR30273">
    <property type="entry name" value="PERIPLASMIC SIGNAL SENSOR AND SIGMA FACTOR ACTIVATOR FECR-RELATED"/>
    <property type="match status" value="1"/>
</dbReference>
<feature type="domain" description="FecR N-terminal" evidence="3">
    <location>
        <begin position="23"/>
        <end position="60"/>
    </location>
</feature>
<evidence type="ECO:0000313" key="5">
    <source>
        <dbReference type="Proteomes" id="UP000218272"/>
    </source>
</evidence>
<dbReference type="Pfam" id="PF04773">
    <property type="entry name" value="FecR"/>
    <property type="match status" value="1"/>
</dbReference>
<evidence type="ECO:0008006" key="6">
    <source>
        <dbReference type="Google" id="ProtNLM"/>
    </source>
</evidence>
<organism evidence="4 5">
    <name type="scientific">Sphingobium cloacae</name>
    <dbReference type="NCBI Taxonomy" id="120107"/>
    <lineage>
        <taxon>Bacteria</taxon>
        <taxon>Pseudomonadati</taxon>
        <taxon>Pseudomonadota</taxon>
        <taxon>Alphaproteobacteria</taxon>
        <taxon>Sphingomonadales</taxon>
        <taxon>Sphingomonadaceae</taxon>
        <taxon>Sphingobium</taxon>
    </lineage>
</organism>
<proteinExistence type="predicted"/>
<dbReference type="OrthoDB" id="7492241at2"/>
<dbReference type="InterPro" id="IPR032623">
    <property type="entry name" value="FecR_N"/>
</dbReference>
<evidence type="ECO:0000259" key="3">
    <source>
        <dbReference type="Pfam" id="PF16220"/>
    </source>
</evidence>
<dbReference type="InterPro" id="IPR012373">
    <property type="entry name" value="Ferrdict_sens_TM"/>
</dbReference>
<evidence type="ECO:0000256" key="1">
    <source>
        <dbReference type="SAM" id="Phobius"/>
    </source>
</evidence>
<protein>
    <recommendedName>
        <fullName evidence="6">Anti-FecI sigma factor FecR</fullName>
    </recommendedName>
</protein>
<name>A0A1E1EXU7_9SPHN</name>
<feature type="domain" description="FecR protein" evidence="2">
    <location>
        <begin position="125"/>
        <end position="216"/>
    </location>
</feature>
<keyword evidence="1" id="KW-1133">Transmembrane helix</keyword>
<dbReference type="GO" id="GO:0016989">
    <property type="term" value="F:sigma factor antagonist activity"/>
    <property type="evidence" value="ECO:0007669"/>
    <property type="project" value="TreeGrafter"/>
</dbReference>
<evidence type="ECO:0000259" key="2">
    <source>
        <dbReference type="Pfam" id="PF04773"/>
    </source>
</evidence>
<dbReference type="PIRSF" id="PIRSF018266">
    <property type="entry name" value="FecR"/>
    <property type="match status" value="1"/>
</dbReference>
<evidence type="ECO:0000313" key="4">
    <source>
        <dbReference type="EMBL" id="BAV63073.1"/>
    </source>
</evidence>
<dbReference type="Gene3D" id="2.60.120.1440">
    <property type="match status" value="1"/>
</dbReference>
<dbReference type="EMBL" id="AP017655">
    <property type="protein sequence ID" value="BAV63073.1"/>
    <property type="molecule type" value="Genomic_DNA"/>
</dbReference>
<dbReference type="Pfam" id="PF16220">
    <property type="entry name" value="DUF4880"/>
    <property type="match status" value="1"/>
</dbReference>
<dbReference type="Proteomes" id="UP000218272">
    <property type="component" value="Chromosome SCLO_1"/>
</dbReference>
<sequence>MPDPSESKRNDHDVSEERALRDRAQYWVARLVAKDISESEIVELETWLASNPRHKHAFARERALWQDLSAVAEAFAQPASKPVPLSGARRFFPRRRIMQAAPVALAASFAAVFFMPSILIGLRADYQAPVGAVRSVALPDGTTVSLDSGSAISMAFDGDRRVVHLLAGRAWFDVRHESRPFLVEAAGGQTRDIGTAFEVRRESHIVEVGVTHGAVRIHAPNDTDSPILRAGDRASYDAKGFVRLSSQPAAYVAAWRKGELLFDKVPIETALAEIARYRHAPVWTFGDFGKAPPVSGLFLSARPDEALETIVRMRGLRMTTLPGGIRIIQPNRGI</sequence>
<gene>
    <name evidence="4" type="ORF">SCLO_1000330</name>
</gene>
<dbReference type="AlphaFoldDB" id="A0A1E1EXU7"/>